<dbReference type="EMBL" id="CAJNOK010007016">
    <property type="protein sequence ID" value="CAF1021849.1"/>
    <property type="molecule type" value="Genomic_DNA"/>
</dbReference>
<dbReference type="AlphaFoldDB" id="A0A8S2J9V5"/>
<dbReference type="EMBL" id="CAJOBA010007026">
    <property type="protein sequence ID" value="CAF3790470.1"/>
    <property type="molecule type" value="Genomic_DNA"/>
</dbReference>
<accession>A0A8S2J9V5</accession>
<evidence type="ECO:0000313" key="3">
    <source>
        <dbReference type="Proteomes" id="UP000682733"/>
    </source>
</evidence>
<dbReference type="Proteomes" id="UP000677228">
    <property type="component" value="Unassembled WGS sequence"/>
</dbReference>
<protein>
    <submittedName>
        <fullName evidence="2">Uncharacterized protein</fullName>
    </submittedName>
</protein>
<name>A0A8S2J9V5_9BILA</name>
<organism evidence="2 3">
    <name type="scientific">Didymodactylos carnosus</name>
    <dbReference type="NCBI Taxonomy" id="1234261"/>
    <lineage>
        <taxon>Eukaryota</taxon>
        <taxon>Metazoa</taxon>
        <taxon>Spiralia</taxon>
        <taxon>Gnathifera</taxon>
        <taxon>Rotifera</taxon>
        <taxon>Eurotatoria</taxon>
        <taxon>Bdelloidea</taxon>
        <taxon>Philodinida</taxon>
        <taxon>Philodinidae</taxon>
        <taxon>Didymodactylos</taxon>
    </lineage>
</organism>
<proteinExistence type="predicted"/>
<dbReference type="Proteomes" id="UP000682733">
    <property type="component" value="Unassembled WGS sequence"/>
</dbReference>
<reference evidence="2" key="1">
    <citation type="submission" date="2021-02" db="EMBL/GenBank/DDBJ databases">
        <authorList>
            <person name="Nowell W R."/>
        </authorList>
    </citation>
    <scope>NUCLEOTIDE SEQUENCE</scope>
</reference>
<sequence length="115" mass="13629">MFQISIMYQQTLSAKRFLFMNLFLKRVKDRILVFASDQQLELLFDSDFIFMDGTFSTAPNNFDQVYLIHAQKFGQELFQRLKQEVTAMGKQFNRKRIMSDFEAGSMPIVKQEMSF</sequence>
<gene>
    <name evidence="1" type="ORF">OVA965_LOCUS15545</name>
    <name evidence="2" type="ORF">TMI583_LOCUS15552</name>
</gene>
<evidence type="ECO:0000313" key="2">
    <source>
        <dbReference type="EMBL" id="CAF3790470.1"/>
    </source>
</evidence>
<evidence type="ECO:0000313" key="1">
    <source>
        <dbReference type="EMBL" id="CAF1021849.1"/>
    </source>
</evidence>
<comment type="caution">
    <text evidence="2">The sequence shown here is derived from an EMBL/GenBank/DDBJ whole genome shotgun (WGS) entry which is preliminary data.</text>
</comment>